<evidence type="ECO:0000256" key="2">
    <source>
        <dbReference type="SAM" id="Phobius"/>
    </source>
</evidence>
<proteinExistence type="predicted"/>
<name>A0A517L395_9PEZI</name>
<evidence type="ECO:0000313" key="5">
    <source>
        <dbReference type="Proteomes" id="UP000316270"/>
    </source>
</evidence>
<accession>A0A517L395</accession>
<organism evidence="4 5">
    <name type="scientific">Venturia effusa</name>
    <dbReference type="NCBI Taxonomy" id="50376"/>
    <lineage>
        <taxon>Eukaryota</taxon>
        <taxon>Fungi</taxon>
        <taxon>Dikarya</taxon>
        <taxon>Ascomycota</taxon>
        <taxon>Pezizomycotina</taxon>
        <taxon>Dothideomycetes</taxon>
        <taxon>Pleosporomycetidae</taxon>
        <taxon>Venturiales</taxon>
        <taxon>Venturiaceae</taxon>
        <taxon>Venturia</taxon>
    </lineage>
</organism>
<reference evidence="4 5" key="1">
    <citation type="submission" date="2019-07" db="EMBL/GenBank/DDBJ databases">
        <title>Finished genome of Venturia effusa.</title>
        <authorList>
            <person name="Young C.A."/>
            <person name="Cox M.P."/>
            <person name="Ganley A.R.D."/>
            <person name="David W.J."/>
        </authorList>
    </citation>
    <scope>NUCLEOTIDE SEQUENCE [LARGE SCALE GENOMIC DNA]</scope>
    <source>
        <strain evidence="5">albino</strain>
    </source>
</reference>
<evidence type="ECO:0000259" key="3">
    <source>
        <dbReference type="Pfam" id="PF24803"/>
    </source>
</evidence>
<feature type="transmembrane region" description="Helical" evidence="2">
    <location>
        <begin position="205"/>
        <end position="230"/>
    </location>
</feature>
<dbReference type="OrthoDB" id="5313995at2759"/>
<keyword evidence="2" id="KW-1133">Transmembrane helix</keyword>
<keyword evidence="5" id="KW-1185">Reference proteome</keyword>
<dbReference type="Proteomes" id="UP000316270">
    <property type="component" value="Chromosome 4"/>
</dbReference>
<dbReference type="PANTHER" id="PTHR37019">
    <property type="entry name" value="CHROMOSOME 1, WHOLE GENOME SHOTGUN SEQUENCE"/>
    <property type="match status" value="1"/>
</dbReference>
<keyword evidence="2" id="KW-0472">Membrane</keyword>
<dbReference type="STRING" id="50376.A0A517L395"/>
<dbReference type="Pfam" id="PF24803">
    <property type="entry name" value="DUF7704"/>
    <property type="match status" value="1"/>
</dbReference>
<dbReference type="EMBL" id="CP042188">
    <property type="protein sequence ID" value="QDS70104.1"/>
    <property type="molecule type" value="Genomic_DNA"/>
</dbReference>
<protein>
    <recommendedName>
        <fullName evidence="3">DUF7704 domain-containing protein</fullName>
    </recommendedName>
</protein>
<keyword evidence="2" id="KW-0812">Transmembrane</keyword>
<sequence length="242" mass="26833">MDGYCLLSKPNSRVHGAYLAKSAAMYKGALRLPRSSVPFRSINLPKLIADERAPIYRTPTPDPSHPLPRVLNATQSRASRKQPPAMRSSTKEHPIPFIYRLTFNWIEPVLAFGGAIQGYIWPRALLAIQTPSVQYNDSMHPILTQLAGGWILLAFNDAVTLRLTRDVRVWTSILTAGLLSDIIYTSSLIEDLGPAVFWNPAKWSFIHAFTLLTTIPPLFVKIAFIARVGLGPAWTSAKTKAS</sequence>
<dbReference type="AlphaFoldDB" id="A0A517L395"/>
<feature type="domain" description="DUF7704" evidence="3">
    <location>
        <begin position="95"/>
        <end position="206"/>
    </location>
</feature>
<feature type="transmembrane region" description="Helical" evidence="2">
    <location>
        <begin position="167"/>
        <end position="185"/>
    </location>
</feature>
<feature type="region of interest" description="Disordered" evidence="1">
    <location>
        <begin position="55"/>
        <end position="90"/>
    </location>
</feature>
<evidence type="ECO:0000256" key="1">
    <source>
        <dbReference type="SAM" id="MobiDB-lite"/>
    </source>
</evidence>
<evidence type="ECO:0000313" key="4">
    <source>
        <dbReference type="EMBL" id="QDS70104.1"/>
    </source>
</evidence>
<gene>
    <name evidence="4" type="ORF">FKW77_005173</name>
</gene>
<dbReference type="PANTHER" id="PTHR37019:SF1">
    <property type="entry name" value="EXPERA DOMAIN-CONTAINING PROTEIN"/>
    <property type="match status" value="1"/>
</dbReference>
<dbReference type="InterPro" id="IPR056121">
    <property type="entry name" value="DUF7704"/>
</dbReference>